<proteinExistence type="predicted"/>
<dbReference type="Proteomes" id="UP000515733">
    <property type="component" value="Chromosome"/>
</dbReference>
<dbReference type="EMBL" id="LR778301">
    <property type="protein sequence ID" value="CAB1369291.1"/>
    <property type="molecule type" value="Genomic_DNA"/>
</dbReference>
<accession>A0A6S6XYQ3</accession>
<gene>
    <name evidence="1" type="ORF">DENOEST_2126</name>
</gene>
<evidence type="ECO:0000313" key="2">
    <source>
        <dbReference type="Proteomes" id="UP000515733"/>
    </source>
</evidence>
<dbReference type="AlphaFoldDB" id="A0A6S6XYQ3"/>
<evidence type="ECO:0000313" key="1">
    <source>
        <dbReference type="EMBL" id="CAB1369291.1"/>
    </source>
</evidence>
<keyword evidence="2" id="KW-1185">Reference proteome</keyword>
<protein>
    <submittedName>
        <fullName evidence="1">Uncharacterized protein</fullName>
    </submittedName>
</protein>
<sequence>MNTVTLKKFYDNPTCDLRGASNSLFSLNLVAANDGSNLEKAEESAAFIAQHSTRNKRMTGSAFRRDCPCPLE</sequence>
<reference evidence="1 2" key="1">
    <citation type="submission" date="2020-03" db="EMBL/GenBank/DDBJ databases">
        <authorList>
            <consortium name="Genoscope - CEA"/>
            <person name="William W."/>
        </authorList>
    </citation>
    <scope>NUCLEOTIDE SEQUENCE [LARGE SCALE GENOMIC DNA]</scope>
    <source>
        <strain evidence="2">DSM 16959</strain>
    </source>
</reference>
<organism evidence="1 2">
    <name type="scientific">Denitratisoma oestradiolicum</name>
    <dbReference type="NCBI Taxonomy" id="311182"/>
    <lineage>
        <taxon>Bacteria</taxon>
        <taxon>Pseudomonadati</taxon>
        <taxon>Pseudomonadota</taxon>
        <taxon>Betaproteobacteria</taxon>
        <taxon>Nitrosomonadales</taxon>
        <taxon>Sterolibacteriaceae</taxon>
        <taxon>Denitratisoma</taxon>
    </lineage>
</organism>
<dbReference type="KEGG" id="doe:DENOEST_2126"/>
<name>A0A6S6XYQ3_9PROT</name>